<dbReference type="RefSeq" id="WP_121907812.1">
    <property type="nucleotide sequence ID" value="NZ_REFC01000013.1"/>
</dbReference>
<evidence type="ECO:0000259" key="1">
    <source>
        <dbReference type="Pfam" id="PF14065"/>
    </source>
</evidence>
<dbReference type="AlphaFoldDB" id="A0A3L9YDU9"/>
<sequence length="202" mass="23063">MIYETLEIIKDEISAYLNTKFTDEDLDDNQVVLENVSKVDDQSITTMKDKVVLTLLNIEEEISLKNNLNIKIKNGETVYKNNPVNLNIYIQFSANYTSYTKCLIAISHIIAYFQSKKIFTQTNTPLSETTSVTLDYLKEFRFTAELYTPTFEQLNYIWGTLGGKSLPSVMFKVSLVKIERDIINDKGKAITEISGILQDTNS</sequence>
<dbReference type="Pfam" id="PF14065">
    <property type="entry name" value="Pvc16_N"/>
    <property type="match status" value="1"/>
</dbReference>
<dbReference type="InterPro" id="IPR025351">
    <property type="entry name" value="Pvc16_N"/>
</dbReference>
<evidence type="ECO:0000313" key="2">
    <source>
        <dbReference type="EMBL" id="RMA58876.1"/>
    </source>
</evidence>
<dbReference type="OrthoDB" id="7560784at2"/>
<proteinExistence type="predicted"/>
<organism evidence="2 3">
    <name type="scientific">Ulvibacter antarcticus</name>
    <dbReference type="NCBI Taxonomy" id="442714"/>
    <lineage>
        <taxon>Bacteria</taxon>
        <taxon>Pseudomonadati</taxon>
        <taxon>Bacteroidota</taxon>
        <taxon>Flavobacteriia</taxon>
        <taxon>Flavobacteriales</taxon>
        <taxon>Flavobacteriaceae</taxon>
        <taxon>Ulvibacter</taxon>
    </lineage>
</organism>
<gene>
    <name evidence="2" type="ORF">BXY75_2256</name>
</gene>
<name>A0A3L9YDU9_9FLAO</name>
<feature type="domain" description="Pvc16 N-terminal" evidence="1">
    <location>
        <begin position="7"/>
        <end position="191"/>
    </location>
</feature>
<reference evidence="2 3" key="1">
    <citation type="submission" date="2018-10" db="EMBL/GenBank/DDBJ databases">
        <title>Genomic Encyclopedia of Archaeal and Bacterial Type Strains, Phase II (KMG-II): from individual species to whole genera.</title>
        <authorList>
            <person name="Goeker M."/>
        </authorList>
    </citation>
    <scope>NUCLEOTIDE SEQUENCE [LARGE SCALE GENOMIC DNA]</scope>
    <source>
        <strain evidence="2 3">DSM 23424</strain>
    </source>
</reference>
<protein>
    <submittedName>
        <fullName evidence="2">Uncharacterized protein DUF4255</fullName>
    </submittedName>
</protein>
<evidence type="ECO:0000313" key="3">
    <source>
        <dbReference type="Proteomes" id="UP000271339"/>
    </source>
</evidence>
<dbReference type="Proteomes" id="UP000271339">
    <property type="component" value="Unassembled WGS sequence"/>
</dbReference>
<comment type="caution">
    <text evidence="2">The sequence shown here is derived from an EMBL/GenBank/DDBJ whole genome shotgun (WGS) entry which is preliminary data.</text>
</comment>
<dbReference type="EMBL" id="REFC01000013">
    <property type="protein sequence ID" value="RMA58876.1"/>
    <property type="molecule type" value="Genomic_DNA"/>
</dbReference>
<accession>A0A3L9YDU9</accession>
<keyword evidence="3" id="KW-1185">Reference proteome</keyword>